<dbReference type="GO" id="GO:0031461">
    <property type="term" value="C:cullin-RING ubiquitin ligase complex"/>
    <property type="evidence" value="ECO:0007669"/>
    <property type="project" value="InterPro"/>
</dbReference>
<comment type="similarity">
    <text evidence="1 4 5">Belongs to the cullin family.</text>
</comment>
<protein>
    <submittedName>
        <fullName evidence="8">Cullin-4B</fullName>
    </submittedName>
</protein>
<dbReference type="AlphaFoldDB" id="A0A9P4IMV2"/>
<dbReference type="Proteomes" id="UP000799772">
    <property type="component" value="Unassembled WGS sequence"/>
</dbReference>
<dbReference type="EMBL" id="ML978121">
    <property type="protein sequence ID" value="KAF2104039.1"/>
    <property type="molecule type" value="Genomic_DNA"/>
</dbReference>
<dbReference type="SUPFAM" id="SSF46785">
    <property type="entry name" value="Winged helix' DNA-binding domain"/>
    <property type="match status" value="1"/>
</dbReference>
<comment type="caution">
    <text evidence="8">The sequence shown here is derived from an EMBL/GenBank/DDBJ whole genome shotgun (WGS) entry which is preliminary data.</text>
</comment>
<evidence type="ECO:0000313" key="9">
    <source>
        <dbReference type="Proteomes" id="UP000799772"/>
    </source>
</evidence>
<dbReference type="OrthoDB" id="27073at2759"/>
<dbReference type="GO" id="GO:0006511">
    <property type="term" value="P:ubiquitin-dependent protein catabolic process"/>
    <property type="evidence" value="ECO:0007669"/>
    <property type="project" value="InterPro"/>
</dbReference>
<dbReference type="InterPro" id="IPR045093">
    <property type="entry name" value="Cullin"/>
</dbReference>
<evidence type="ECO:0000313" key="8">
    <source>
        <dbReference type="EMBL" id="KAF2104039.1"/>
    </source>
</evidence>
<evidence type="ECO:0000256" key="3">
    <source>
        <dbReference type="ARBA" id="ARBA00022843"/>
    </source>
</evidence>
<evidence type="ECO:0000259" key="7">
    <source>
        <dbReference type="PROSITE" id="PS50069"/>
    </source>
</evidence>
<dbReference type="Pfam" id="PF00888">
    <property type="entry name" value="Cullin"/>
    <property type="match status" value="1"/>
</dbReference>
<dbReference type="Pfam" id="PF10557">
    <property type="entry name" value="Cullin_Nedd8"/>
    <property type="match status" value="1"/>
</dbReference>
<feature type="region of interest" description="Disordered" evidence="6">
    <location>
        <begin position="28"/>
        <end position="55"/>
    </location>
</feature>
<dbReference type="InterPro" id="IPR016159">
    <property type="entry name" value="Cullin_repeat-like_dom_sf"/>
</dbReference>
<evidence type="ECO:0000256" key="4">
    <source>
        <dbReference type="PROSITE-ProRule" id="PRU00330"/>
    </source>
</evidence>
<feature type="domain" description="Cullin family profile" evidence="7">
    <location>
        <begin position="436"/>
        <end position="691"/>
    </location>
</feature>
<dbReference type="InterPro" id="IPR036390">
    <property type="entry name" value="WH_DNA-bd_sf"/>
</dbReference>
<dbReference type="InterPro" id="IPR059120">
    <property type="entry name" value="Cullin-like_AB"/>
</dbReference>
<proteinExistence type="inferred from homology"/>
<dbReference type="Gene3D" id="3.30.230.130">
    <property type="entry name" value="Cullin, Chain C, Domain 2"/>
    <property type="match status" value="1"/>
</dbReference>
<dbReference type="PROSITE" id="PS01256">
    <property type="entry name" value="CULLIN_1"/>
    <property type="match status" value="1"/>
</dbReference>
<dbReference type="SMART" id="SM00182">
    <property type="entry name" value="CULLIN"/>
    <property type="match status" value="1"/>
</dbReference>
<dbReference type="InterPro" id="IPR036388">
    <property type="entry name" value="WH-like_DNA-bd_sf"/>
</dbReference>
<dbReference type="InterPro" id="IPR016158">
    <property type="entry name" value="Cullin_homology"/>
</dbReference>
<reference evidence="8" key="1">
    <citation type="journal article" date="2020" name="Stud. Mycol.">
        <title>101 Dothideomycetes genomes: a test case for predicting lifestyles and emergence of pathogens.</title>
        <authorList>
            <person name="Haridas S."/>
            <person name="Albert R."/>
            <person name="Binder M."/>
            <person name="Bloem J."/>
            <person name="Labutti K."/>
            <person name="Salamov A."/>
            <person name="Andreopoulos B."/>
            <person name="Baker S."/>
            <person name="Barry K."/>
            <person name="Bills G."/>
            <person name="Bluhm B."/>
            <person name="Cannon C."/>
            <person name="Castanera R."/>
            <person name="Culley D."/>
            <person name="Daum C."/>
            <person name="Ezra D."/>
            <person name="Gonzalez J."/>
            <person name="Henrissat B."/>
            <person name="Kuo A."/>
            <person name="Liang C."/>
            <person name="Lipzen A."/>
            <person name="Lutzoni F."/>
            <person name="Magnuson J."/>
            <person name="Mondo S."/>
            <person name="Nolan M."/>
            <person name="Ohm R."/>
            <person name="Pangilinan J."/>
            <person name="Park H.-J."/>
            <person name="Ramirez L."/>
            <person name="Alfaro M."/>
            <person name="Sun H."/>
            <person name="Tritt A."/>
            <person name="Yoshinaga Y."/>
            <person name="Zwiers L.-H."/>
            <person name="Turgeon B."/>
            <person name="Goodwin S."/>
            <person name="Spatafora J."/>
            <person name="Crous P."/>
            <person name="Grigoriev I."/>
        </authorList>
    </citation>
    <scope>NUCLEOTIDE SEQUENCE</scope>
    <source>
        <strain evidence="8">CBS 133067</strain>
    </source>
</reference>
<keyword evidence="3" id="KW-0832">Ubl conjugation</keyword>
<name>A0A9P4IMV2_9PEZI</name>
<dbReference type="SUPFAM" id="SSF74788">
    <property type="entry name" value="Cullin repeat-like"/>
    <property type="match status" value="1"/>
</dbReference>
<dbReference type="InterPro" id="IPR036317">
    <property type="entry name" value="Cullin_homology_sf"/>
</dbReference>
<keyword evidence="2" id="KW-1017">Isopeptide bond</keyword>
<evidence type="ECO:0000256" key="2">
    <source>
        <dbReference type="ARBA" id="ARBA00022499"/>
    </source>
</evidence>
<dbReference type="PANTHER" id="PTHR11932">
    <property type="entry name" value="CULLIN"/>
    <property type="match status" value="1"/>
</dbReference>
<organism evidence="8 9">
    <name type="scientific">Rhizodiscina lignyota</name>
    <dbReference type="NCBI Taxonomy" id="1504668"/>
    <lineage>
        <taxon>Eukaryota</taxon>
        <taxon>Fungi</taxon>
        <taxon>Dikarya</taxon>
        <taxon>Ascomycota</taxon>
        <taxon>Pezizomycotina</taxon>
        <taxon>Dothideomycetes</taxon>
        <taxon>Pleosporomycetidae</taxon>
        <taxon>Aulographales</taxon>
        <taxon>Rhizodiscinaceae</taxon>
        <taxon>Rhizodiscina</taxon>
    </lineage>
</organism>
<keyword evidence="9" id="KW-1185">Reference proteome</keyword>
<sequence length="818" mass="93256">MRNSSSVTLSADKMYSFSSRNGVNGAKEVVDLTTSPRKPINGRPLRPSVNPGMGPKKLVVKNLRTTTRSDPTQYLNSTWEKLDTALTVIFNRSNASEPLKFSMEELYRGVENVCKQNNAEQLCMRLQEKCRSHMINGLKAPLLNKLDEKKVYLLKEVIATWKRWNEQFLTIRAIFFYLDRAYLLQSSKPSLQDMAVALFRSTIFEDSQLNARIIGGACDVVAADRAGASLDLSIFRDAINMFHELGTYTKEFEPRLLEASQTYIVTWAERVVAEESLAEYVRMAQQLIQNELKRCEMFNLDTSTRRELLTLLETHLIQKRQERLVNGDDVADLLDDNAGESIGQLYKLLERRRLGTKLRPAFQKWIDDTGTAIVFDEKDQDNMVVKLLTLKKQLDTLWRVSFNRNTELGHGLREAFEAFMNKTKKSSGTWNTDNSKPGEMIAKYVDMLLRGGAKMIPTQLSSIKVSTRADDDEADDVAIDEDSEINNQLDQVLDLFRFIHGKAVFEAFYKKDLARRLLMGRSASADAERSMLSRLKTECGAGFTQNLEQMFKDVELAREEMKSYNDLATERGEKTIVDLNVNVLSQSAWPSYPDIPMNIPMSIKVAIDKFEGHYKLKHSGRKLAWKHALAHCQIKADFPKGKKEIVVSSFQAIVLLIFNGVGMDEHISHERLKAETGLPEAELNRTLQSLACAKLRPLSKHPKGREINPTDTFTLNANFDHPKYRIKINQVQLKETPQENKETHERVQVERSFETQAAIVRIMKSRKQITHNELVAEVITATKSRGVLAVSDIKKNIDRLIDKDYMERNDDGSYSYVA</sequence>
<dbReference type="FunFam" id="1.20.1310.10:FF:000031">
    <property type="entry name" value="Ubiquitin ligase subunit CulD"/>
    <property type="match status" value="1"/>
</dbReference>
<dbReference type="InterPro" id="IPR001373">
    <property type="entry name" value="Cullin_N"/>
</dbReference>
<dbReference type="FunFam" id="1.10.10.10:FF:000014">
    <property type="entry name" value="Cullin 1"/>
    <property type="match status" value="1"/>
</dbReference>
<evidence type="ECO:0000256" key="6">
    <source>
        <dbReference type="SAM" id="MobiDB-lite"/>
    </source>
</evidence>
<dbReference type="Gene3D" id="1.10.10.10">
    <property type="entry name" value="Winged helix-like DNA-binding domain superfamily/Winged helix DNA-binding domain"/>
    <property type="match status" value="1"/>
</dbReference>
<dbReference type="SMART" id="SM00884">
    <property type="entry name" value="Cullin_Nedd8"/>
    <property type="match status" value="1"/>
</dbReference>
<evidence type="ECO:0000256" key="1">
    <source>
        <dbReference type="ARBA" id="ARBA00006019"/>
    </source>
</evidence>
<dbReference type="Pfam" id="PF26557">
    <property type="entry name" value="Cullin_AB"/>
    <property type="match status" value="1"/>
</dbReference>
<dbReference type="InterPro" id="IPR019559">
    <property type="entry name" value="Cullin_neddylation_domain"/>
</dbReference>
<dbReference type="InterPro" id="IPR016157">
    <property type="entry name" value="Cullin_CS"/>
</dbReference>
<dbReference type="PROSITE" id="PS50069">
    <property type="entry name" value="CULLIN_2"/>
    <property type="match status" value="1"/>
</dbReference>
<dbReference type="GO" id="GO:0031625">
    <property type="term" value="F:ubiquitin protein ligase binding"/>
    <property type="evidence" value="ECO:0007669"/>
    <property type="project" value="InterPro"/>
</dbReference>
<dbReference type="SUPFAM" id="SSF75632">
    <property type="entry name" value="Cullin homology domain"/>
    <property type="match status" value="1"/>
</dbReference>
<accession>A0A9P4IMV2</accession>
<evidence type="ECO:0000256" key="5">
    <source>
        <dbReference type="RuleBase" id="RU003829"/>
    </source>
</evidence>
<gene>
    <name evidence="8" type="ORF">NA57DRAFT_31332</name>
</gene>
<dbReference type="Gene3D" id="1.20.1310.10">
    <property type="entry name" value="Cullin Repeats"/>
    <property type="match status" value="4"/>
</dbReference>
<dbReference type="FunFam" id="1.20.1310.10:FF:000035">
    <property type="entry name" value="Ubiquitin ligase subunit CulD, putative"/>
    <property type="match status" value="1"/>
</dbReference>